<keyword evidence="1" id="KW-0732">Signal</keyword>
<proteinExistence type="predicted"/>
<feature type="chain" id="PRO_5047167047" evidence="1">
    <location>
        <begin position="16"/>
        <end position="217"/>
    </location>
</feature>
<organism evidence="2 3">
    <name type="scientific">Daphnia magna</name>
    <dbReference type="NCBI Taxonomy" id="35525"/>
    <lineage>
        <taxon>Eukaryota</taxon>
        <taxon>Metazoa</taxon>
        <taxon>Ecdysozoa</taxon>
        <taxon>Arthropoda</taxon>
        <taxon>Crustacea</taxon>
        <taxon>Branchiopoda</taxon>
        <taxon>Diplostraca</taxon>
        <taxon>Cladocera</taxon>
        <taxon>Anomopoda</taxon>
        <taxon>Daphniidae</taxon>
        <taxon>Daphnia</taxon>
    </lineage>
</organism>
<accession>A0ABQ9ZZ12</accession>
<gene>
    <name evidence="2" type="ORF">OUZ56_000218</name>
</gene>
<dbReference type="Proteomes" id="UP001234178">
    <property type="component" value="Unassembled WGS sequence"/>
</dbReference>
<protein>
    <submittedName>
        <fullName evidence="2">Uncharacterized protein</fullName>
    </submittedName>
</protein>
<name>A0ABQ9ZZ12_9CRUS</name>
<evidence type="ECO:0000313" key="3">
    <source>
        <dbReference type="Proteomes" id="UP001234178"/>
    </source>
</evidence>
<reference evidence="2 3" key="1">
    <citation type="journal article" date="2023" name="Nucleic Acids Res.">
        <title>The hologenome of Daphnia magna reveals possible DNA methylation and microbiome-mediated evolution of the host genome.</title>
        <authorList>
            <person name="Chaturvedi A."/>
            <person name="Li X."/>
            <person name="Dhandapani V."/>
            <person name="Marshall H."/>
            <person name="Kissane S."/>
            <person name="Cuenca-Cambronero M."/>
            <person name="Asole G."/>
            <person name="Calvet F."/>
            <person name="Ruiz-Romero M."/>
            <person name="Marangio P."/>
            <person name="Guigo R."/>
            <person name="Rago D."/>
            <person name="Mirbahai L."/>
            <person name="Eastwood N."/>
            <person name="Colbourne J.K."/>
            <person name="Zhou J."/>
            <person name="Mallon E."/>
            <person name="Orsini L."/>
        </authorList>
    </citation>
    <scope>NUCLEOTIDE SEQUENCE [LARGE SCALE GENOMIC DNA]</scope>
    <source>
        <strain evidence="2">LRV0_1</strain>
    </source>
</reference>
<dbReference type="EMBL" id="JAOYFB010000036">
    <property type="protein sequence ID" value="KAK4018148.1"/>
    <property type="molecule type" value="Genomic_DNA"/>
</dbReference>
<evidence type="ECO:0000256" key="1">
    <source>
        <dbReference type="SAM" id="SignalP"/>
    </source>
</evidence>
<comment type="caution">
    <text evidence="2">The sequence shown here is derived from an EMBL/GenBank/DDBJ whole genome shotgun (WGS) entry which is preliminary data.</text>
</comment>
<sequence length="217" mass="22713">MKIFIMTIFLAAASAGPVPKAFGIGGMRVGQTHYVPYPGFFADVNNPVQPQQQLVPLPGDFIVEQLPVSNFGGPVSNFGGPVAMNGERNGEQQGIQLMLTVPSAIPPGTSVSVTVNVNSEANGGTVVSVSNPVISTPAAASRPPVTPQQAEAIIVDANGTNKEPPTAGLLPDEFDQREPPMMFLPPFENSKDSPVLVAMQGEAQQQQLAALLKTKTI</sequence>
<feature type="signal peptide" evidence="1">
    <location>
        <begin position="1"/>
        <end position="15"/>
    </location>
</feature>
<evidence type="ECO:0000313" key="2">
    <source>
        <dbReference type="EMBL" id="KAK4018148.1"/>
    </source>
</evidence>
<keyword evidence="3" id="KW-1185">Reference proteome</keyword>